<feature type="domain" description="Cadherin" evidence="17">
    <location>
        <begin position="140"/>
        <end position="252"/>
    </location>
</feature>
<comment type="caution">
    <text evidence="18">The sequence shown here is derived from an EMBL/GenBank/DDBJ whole genome shotgun (WGS) entry which is preliminary data.</text>
</comment>
<feature type="region of interest" description="Disordered" evidence="14">
    <location>
        <begin position="1088"/>
        <end position="1126"/>
    </location>
</feature>
<dbReference type="PRINTS" id="PR00205">
    <property type="entry name" value="CADHERIN"/>
</dbReference>
<keyword evidence="5" id="KW-0479">Metal-binding</keyword>
<keyword evidence="3" id="KW-1003">Cell membrane</keyword>
<keyword evidence="4 15" id="KW-0812">Transmembrane</keyword>
<dbReference type="FunFam" id="2.60.40.60:FF:000068">
    <property type="entry name" value="Desmoglein 1"/>
    <property type="match status" value="1"/>
</dbReference>
<dbReference type="PANTHER" id="PTHR24025:SF32">
    <property type="entry name" value="DESMOGLEIN-2"/>
    <property type="match status" value="1"/>
</dbReference>
<keyword evidence="8" id="KW-0130">Cell adhesion</keyword>
<organism evidence="18 19">
    <name type="scientific">Hemibagrus wyckioides</name>
    <dbReference type="NCBI Taxonomy" id="337641"/>
    <lineage>
        <taxon>Eukaryota</taxon>
        <taxon>Metazoa</taxon>
        <taxon>Chordata</taxon>
        <taxon>Craniata</taxon>
        <taxon>Vertebrata</taxon>
        <taxon>Euteleostomi</taxon>
        <taxon>Actinopterygii</taxon>
        <taxon>Neopterygii</taxon>
        <taxon>Teleostei</taxon>
        <taxon>Ostariophysi</taxon>
        <taxon>Siluriformes</taxon>
        <taxon>Bagridae</taxon>
        <taxon>Hemibagrus</taxon>
    </lineage>
</organism>
<evidence type="ECO:0000256" key="10">
    <source>
        <dbReference type="ARBA" id="ARBA00022989"/>
    </source>
</evidence>
<proteinExistence type="predicted"/>
<dbReference type="GO" id="GO:0055113">
    <property type="term" value="P:epiboly involved in gastrulation with mouth forming second"/>
    <property type="evidence" value="ECO:0007669"/>
    <property type="project" value="UniProtKB-ARBA"/>
</dbReference>
<dbReference type="AlphaFoldDB" id="A0A9D3SAD3"/>
<dbReference type="PROSITE" id="PS00232">
    <property type="entry name" value="CADHERIN_1"/>
    <property type="match status" value="2"/>
</dbReference>
<feature type="compositionally biased region" description="Low complexity" evidence="14">
    <location>
        <begin position="441"/>
        <end position="466"/>
    </location>
</feature>
<dbReference type="Gene3D" id="4.10.900.10">
    <property type="entry name" value="TCF3-CBD (Catenin binding domain)"/>
    <property type="match status" value="1"/>
</dbReference>
<evidence type="ECO:0000256" key="4">
    <source>
        <dbReference type="ARBA" id="ARBA00022692"/>
    </source>
</evidence>
<sequence length="1126" mass="121526">MAFLQLGRLCLLLLMCMTVATQSATGLKRKKREWILPPTKLRENVDYTKQEFISKIRSDKDTEGKPFEYSLRGHGADKEPFNLFVVNPMNGYVRITGILDRESIPQYNLTGIAKYKDGRLAEEEIQLKIQVEDENDNPPKFKLFKGAVRECSKIGTPVMQITAEDADAKDTINAKIAYKILKQIPDKSGTMFTIDRDTGKIYVKQHTLDREVLDKYTLIVQGVDLDGAPSGNTGTGTVEIKVLDINDNVPTLEKDAYSGAIDEGAIDVVVMRIKALDKDLKNTDNWLAVFDIVKGNEDEIFTIETDPKTNEGILKLVKPVDYEKVKSLDLDLAISNVAPFINGTALSLGLSLDLDRPGGPGISAGAGAGAEVGVGVGVGVGVDADVDAGLGLGVGVGVNTGVDVGVDAGVDVEAGAGAGVGVKPGVKPDTKPGAKPDSDPSTKPGIKPGSKPGKKPSPGGKSYPIKISVNNLPEGPGFSPSVKELPVSENPEEIKVPMVIGSFPALDLDTGEPAENVRYAKGYDPDNWLAIDEETSEIKLMKIPDRESKSLVNGSYIAKILCMTQDVPPKTATGTIALKVHDSNDHCPTLTSTYQSVCSDNNVVNVTAFDEDAYPNGEPYKFVLIEEETQGKWEMVPINDTTVSFHAKEALWQGFYELSLEIFDKQGLGCKDKQKLQLEVCTCEGSTTCDLRLGHQRDTSAKVGFPAIGVIIAALILLMLIPLLLLFCQCGTFGEFSELPFDTKEYLIEYHTEGNGEDKLVPLMFAPVAVEQQTVGALCSDSNNAAMVQSAQAFDTRLFNKEINQGVMEVDGMYGYQHNTLQAQHSLASAQRNTFHSASFRQKAHTFYEGIALADSYLQGYFSQKSRFLADSSALTDSLLVYNDEGEYSPADTLDFDSILEADNDLSFLNDLNATFFNLATICSPPPPKLEQTVKSVATSVATSEVQVVKSEQPPPQQSTNTSVTETINYQSTNTTVTEAINKSGSSTLLMQQQPLYCLVEHQAPSAVILAEEPLQGMYLINGLAGAQGLVLQGGNVIQNGIEQQGMYLIDGMSMLQGNIVLGNCPNLINAGSLAVPPVLVQGEKGRQQLPQDLQPGVSKEEGKPAIGSGNVKNAKPEKLQVKSKK</sequence>
<feature type="transmembrane region" description="Helical" evidence="15">
    <location>
        <begin position="703"/>
        <end position="727"/>
    </location>
</feature>
<dbReference type="GO" id="GO:0007156">
    <property type="term" value="P:homophilic cell adhesion via plasma membrane adhesion molecules"/>
    <property type="evidence" value="ECO:0007669"/>
    <property type="project" value="InterPro"/>
</dbReference>
<feature type="chain" id="PRO_5039192321" description="Cadherin domain-containing protein" evidence="16">
    <location>
        <begin position="22"/>
        <end position="1126"/>
    </location>
</feature>
<protein>
    <recommendedName>
        <fullName evidence="17">Cadherin domain-containing protein</fullName>
    </recommendedName>
</protein>
<dbReference type="PANTHER" id="PTHR24025">
    <property type="entry name" value="DESMOGLEIN FAMILY MEMBER"/>
    <property type="match status" value="1"/>
</dbReference>
<evidence type="ECO:0000313" key="19">
    <source>
        <dbReference type="Proteomes" id="UP000824219"/>
    </source>
</evidence>
<keyword evidence="19" id="KW-1185">Reference proteome</keyword>
<reference evidence="18 19" key="1">
    <citation type="submission" date="2021-06" db="EMBL/GenBank/DDBJ databases">
        <title>Chromosome-level genome assembly of the red-tail catfish (Hemibagrus wyckioides).</title>
        <authorList>
            <person name="Shao F."/>
        </authorList>
    </citation>
    <scope>NUCLEOTIDE SEQUENCE [LARGE SCALE GENOMIC DNA]</scope>
    <source>
        <strain evidence="18">EC202008001</strain>
        <tissue evidence="18">Blood</tissue>
    </source>
</reference>
<dbReference type="CDD" id="cd11304">
    <property type="entry name" value="Cadherin_repeat"/>
    <property type="match status" value="4"/>
</dbReference>
<feature type="signal peptide" evidence="16">
    <location>
        <begin position="1"/>
        <end position="21"/>
    </location>
</feature>
<dbReference type="FunFam" id="2.60.40.60:FF:000083">
    <property type="entry name" value="Desmoglein 1"/>
    <property type="match status" value="1"/>
</dbReference>
<evidence type="ECO:0000256" key="9">
    <source>
        <dbReference type="ARBA" id="ARBA00022949"/>
    </source>
</evidence>
<dbReference type="FunFam" id="2.60.40.60:FF:000011">
    <property type="entry name" value="Cadherin 1"/>
    <property type="match status" value="1"/>
</dbReference>
<evidence type="ECO:0000256" key="16">
    <source>
        <dbReference type="SAM" id="SignalP"/>
    </source>
</evidence>
<keyword evidence="16" id="KW-0732">Signal</keyword>
<dbReference type="InterPro" id="IPR002126">
    <property type="entry name" value="Cadherin-like_dom"/>
</dbReference>
<evidence type="ECO:0000256" key="6">
    <source>
        <dbReference type="ARBA" id="ARBA00022737"/>
    </source>
</evidence>
<dbReference type="PROSITE" id="PS50268">
    <property type="entry name" value="CADHERIN_2"/>
    <property type="match status" value="4"/>
</dbReference>
<keyword evidence="10 15" id="KW-1133">Transmembrane helix</keyword>
<dbReference type="InterPro" id="IPR027397">
    <property type="entry name" value="Catenin-bd_sf"/>
</dbReference>
<dbReference type="Gene3D" id="2.60.40.60">
    <property type="entry name" value="Cadherins"/>
    <property type="match status" value="5"/>
</dbReference>
<dbReference type="OrthoDB" id="8961010at2759"/>
<feature type="compositionally biased region" description="Basic and acidic residues" evidence="14">
    <location>
        <begin position="426"/>
        <end position="440"/>
    </location>
</feature>
<evidence type="ECO:0000313" key="18">
    <source>
        <dbReference type="EMBL" id="KAG7316657.1"/>
    </source>
</evidence>
<dbReference type="FunFam" id="2.60.40.60:FF:000074">
    <property type="entry name" value="Desmoglein 4"/>
    <property type="match status" value="1"/>
</dbReference>
<feature type="domain" description="Cadherin" evidence="17">
    <location>
        <begin position="253"/>
        <end position="362"/>
    </location>
</feature>
<keyword evidence="12" id="KW-0325">Glycoprotein</keyword>
<dbReference type="SUPFAM" id="SSF49313">
    <property type="entry name" value="Cadherin-like"/>
    <property type="match status" value="5"/>
</dbReference>
<evidence type="ECO:0000256" key="2">
    <source>
        <dbReference type="ARBA" id="ARBA00004568"/>
    </source>
</evidence>
<feature type="compositionally biased region" description="Basic and acidic residues" evidence="14">
    <location>
        <begin position="1115"/>
        <end position="1126"/>
    </location>
</feature>
<name>A0A9D3SAD3_9TELE</name>
<keyword evidence="11 15" id="KW-0472">Membrane</keyword>
<accession>A0A9D3SAD3</accession>
<dbReference type="EMBL" id="JAHKSW010000025">
    <property type="protein sequence ID" value="KAG7316657.1"/>
    <property type="molecule type" value="Genomic_DNA"/>
</dbReference>
<evidence type="ECO:0000256" key="5">
    <source>
        <dbReference type="ARBA" id="ARBA00022723"/>
    </source>
</evidence>
<keyword evidence="9" id="KW-0965">Cell junction</keyword>
<dbReference type="InterPro" id="IPR020894">
    <property type="entry name" value="Cadherin_CS"/>
</dbReference>
<dbReference type="InterPro" id="IPR015919">
    <property type="entry name" value="Cadherin-like_sf"/>
</dbReference>
<dbReference type="Proteomes" id="UP000824219">
    <property type="component" value="Linkage Group LG25"/>
</dbReference>
<dbReference type="GO" id="GO:0005509">
    <property type="term" value="F:calcium ion binding"/>
    <property type="evidence" value="ECO:0007669"/>
    <property type="project" value="UniProtKB-UniRule"/>
</dbReference>
<evidence type="ECO:0000256" key="12">
    <source>
        <dbReference type="ARBA" id="ARBA00023180"/>
    </source>
</evidence>
<dbReference type="Pfam" id="PF00028">
    <property type="entry name" value="Cadherin"/>
    <property type="match status" value="4"/>
</dbReference>
<evidence type="ECO:0000256" key="1">
    <source>
        <dbReference type="ARBA" id="ARBA00004236"/>
    </source>
</evidence>
<comment type="subcellular location">
    <subcellularLocation>
        <location evidence="2">Cell junction</location>
        <location evidence="2">Desmosome</location>
    </subcellularLocation>
    <subcellularLocation>
        <location evidence="1">Cell membrane</location>
    </subcellularLocation>
</comment>
<gene>
    <name evidence="18" type="ORF">KOW79_020198</name>
</gene>
<feature type="domain" description="Cadherin" evidence="17">
    <location>
        <begin position="479"/>
        <end position="590"/>
    </location>
</feature>
<dbReference type="SMART" id="SM00112">
    <property type="entry name" value="CA"/>
    <property type="match status" value="4"/>
</dbReference>
<dbReference type="InterPro" id="IPR050971">
    <property type="entry name" value="Cadherin-domain_protein"/>
</dbReference>
<evidence type="ECO:0000256" key="13">
    <source>
        <dbReference type="PROSITE-ProRule" id="PRU00043"/>
    </source>
</evidence>
<evidence type="ECO:0000256" key="11">
    <source>
        <dbReference type="ARBA" id="ARBA00023136"/>
    </source>
</evidence>
<keyword evidence="7 13" id="KW-0106">Calcium</keyword>
<dbReference type="GO" id="GO:0030057">
    <property type="term" value="C:desmosome"/>
    <property type="evidence" value="ECO:0007669"/>
    <property type="project" value="UniProtKB-SubCell"/>
</dbReference>
<keyword evidence="6" id="KW-0677">Repeat</keyword>
<dbReference type="GO" id="GO:0005886">
    <property type="term" value="C:plasma membrane"/>
    <property type="evidence" value="ECO:0007669"/>
    <property type="project" value="UniProtKB-SubCell"/>
</dbReference>
<evidence type="ECO:0000256" key="3">
    <source>
        <dbReference type="ARBA" id="ARBA00022475"/>
    </source>
</evidence>
<feature type="domain" description="Cadherin" evidence="17">
    <location>
        <begin position="58"/>
        <end position="141"/>
    </location>
</feature>
<dbReference type="FunFam" id="2.60.40.60:FF:000031">
    <property type="entry name" value="Cadherin 3"/>
    <property type="match status" value="1"/>
</dbReference>
<evidence type="ECO:0000256" key="7">
    <source>
        <dbReference type="ARBA" id="ARBA00022837"/>
    </source>
</evidence>
<evidence type="ECO:0000256" key="14">
    <source>
        <dbReference type="SAM" id="MobiDB-lite"/>
    </source>
</evidence>
<evidence type="ECO:0000256" key="8">
    <source>
        <dbReference type="ARBA" id="ARBA00022889"/>
    </source>
</evidence>
<evidence type="ECO:0000256" key="15">
    <source>
        <dbReference type="SAM" id="Phobius"/>
    </source>
</evidence>
<feature type="region of interest" description="Disordered" evidence="14">
    <location>
        <begin position="417"/>
        <end position="470"/>
    </location>
</feature>
<evidence type="ECO:0000259" key="17">
    <source>
        <dbReference type="PROSITE" id="PS50268"/>
    </source>
</evidence>